<evidence type="ECO:0000256" key="2">
    <source>
        <dbReference type="SAM" id="MobiDB-lite"/>
    </source>
</evidence>
<proteinExistence type="predicted"/>
<evidence type="ECO:0000313" key="5">
    <source>
        <dbReference type="Proteomes" id="UP000276133"/>
    </source>
</evidence>
<evidence type="ECO:0000256" key="1">
    <source>
        <dbReference type="ARBA" id="ARBA00023125"/>
    </source>
</evidence>
<dbReference type="PROSITE" id="PS51253">
    <property type="entry name" value="HTH_CENPB"/>
    <property type="match status" value="1"/>
</dbReference>
<dbReference type="AlphaFoldDB" id="A0A3M7Q765"/>
<feature type="region of interest" description="Disordered" evidence="2">
    <location>
        <begin position="717"/>
        <end position="756"/>
    </location>
</feature>
<dbReference type="GO" id="GO:0003677">
    <property type="term" value="F:DNA binding"/>
    <property type="evidence" value="ECO:0007669"/>
    <property type="project" value="UniProtKB-KW"/>
</dbReference>
<evidence type="ECO:0000259" key="3">
    <source>
        <dbReference type="PROSITE" id="PS51253"/>
    </source>
</evidence>
<feature type="region of interest" description="Disordered" evidence="2">
    <location>
        <begin position="1"/>
        <end position="60"/>
    </location>
</feature>
<comment type="caution">
    <text evidence="4">The sequence shown here is derived from an EMBL/GenBank/DDBJ whole genome shotgun (WGS) entry which is preliminary data.</text>
</comment>
<feature type="region of interest" description="Disordered" evidence="2">
    <location>
        <begin position="564"/>
        <end position="607"/>
    </location>
</feature>
<feature type="compositionally biased region" description="Basic residues" evidence="2">
    <location>
        <begin position="8"/>
        <end position="18"/>
    </location>
</feature>
<organism evidence="4 5">
    <name type="scientific">Brachionus plicatilis</name>
    <name type="common">Marine rotifer</name>
    <name type="synonym">Brachionus muelleri</name>
    <dbReference type="NCBI Taxonomy" id="10195"/>
    <lineage>
        <taxon>Eukaryota</taxon>
        <taxon>Metazoa</taxon>
        <taxon>Spiralia</taxon>
        <taxon>Gnathifera</taxon>
        <taxon>Rotifera</taxon>
        <taxon>Eurotatoria</taxon>
        <taxon>Monogononta</taxon>
        <taxon>Pseudotrocha</taxon>
        <taxon>Ploima</taxon>
        <taxon>Brachionidae</taxon>
        <taxon>Brachionus</taxon>
    </lineage>
</organism>
<dbReference type="EMBL" id="REGN01007269">
    <property type="protein sequence ID" value="RNA06841.1"/>
    <property type="molecule type" value="Genomic_DNA"/>
</dbReference>
<feature type="domain" description="HTH CENPB-type" evidence="3">
    <location>
        <begin position="191"/>
        <end position="264"/>
    </location>
</feature>
<dbReference type="Proteomes" id="UP000276133">
    <property type="component" value="Unassembled WGS sequence"/>
</dbReference>
<reference evidence="4 5" key="1">
    <citation type="journal article" date="2018" name="Sci. Rep.">
        <title>Genomic signatures of local adaptation to the degree of environmental predictability in rotifers.</title>
        <authorList>
            <person name="Franch-Gras L."/>
            <person name="Hahn C."/>
            <person name="Garcia-Roger E.M."/>
            <person name="Carmona M.J."/>
            <person name="Serra M."/>
            <person name="Gomez A."/>
        </authorList>
    </citation>
    <scope>NUCLEOTIDE SEQUENCE [LARGE SCALE GENOMIC DNA]</scope>
    <source>
        <strain evidence="4">HYR1</strain>
    </source>
</reference>
<sequence length="756" mass="86402">MDIQLNNKPKRGAKKKTRSCLQHQPFDCIQNEENAILESDQDSDIESEPTPKSSKKQKPNDAVLSIENICKTCNAVMNKKREHSNVAAQFIIARNEPSRDELNNQTRPFGFGLNQFDLRGNQTGLTEEQVTQFQRLNSYTNKEKVNAIKLYDQLQSFSEVKQKIGINEKSISNWVLNRQFYENSVLSKKRKEGGGRKPISMELETSLLNYVEDTRRAMRVLSHKMLKKRCHRLIEELNLDILDFKCSNGYIRNFLSRNNYAYRCPTHKAQENNRSVEDSCIVVMEYLNNLNVESSKYPKELILNMDETPFYLDMTMNKTIDKIGSKTVDLVTTGNEITRFTVVLTITAGVTAPDYFHLNASYSGTMDQYIMIDYIDKVIKPYLNGREAILKLDQFKSHYTPMVESKFINEKIKPIYIPPSLTSSLQPLDVSVNAPIKTYFRNEWSNWMDESVPIFTVGGNRKKPSYQQLINMLENAVNCTNKPDLIKKAFTCCGYFDNSIQDYLLHLNPRLKQLLFLHCNQKNEPNNKEQITELIDFFSTKFILRTSNFLSFSLKYSNSGSSSSDLPASSSHSSTPINQSSSNSTNQSSSNSTNQSSSNSINQSSSTPINQSYYSYNNLTIQNYSFANFSFNSNEESIEERALSSRRNLTSEFNSLTVDDSAKQVIIGQKPRRGRPCKTKKALEYQSQADKEERVVSSIKVLKRKITDVEEETPQETVIPTKKNKKTIDKEAGKVVQASTSSDISKKVEAPLKRDR</sequence>
<gene>
    <name evidence="4" type="ORF">BpHYR1_039783</name>
</gene>
<name>A0A3M7Q765_BRAPC</name>
<feature type="compositionally biased region" description="Basic and acidic residues" evidence="2">
    <location>
        <begin position="744"/>
        <end position="756"/>
    </location>
</feature>
<feature type="non-terminal residue" evidence="4">
    <location>
        <position position="756"/>
    </location>
</feature>
<dbReference type="OrthoDB" id="6502958at2759"/>
<dbReference type="PANTHER" id="PTHR19303">
    <property type="entry name" value="TRANSPOSON"/>
    <property type="match status" value="1"/>
</dbReference>
<dbReference type="Pfam" id="PF03221">
    <property type="entry name" value="HTH_Tnp_Tc5"/>
    <property type="match status" value="1"/>
</dbReference>
<keyword evidence="5" id="KW-1185">Reference proteome</keyword>
<protein>
    <submittedName>
        <fullName evidence="4">Pogo transposable element with</fullName>
    </submittedName>
</protein>
<evidence type="ECO:0000313" key="4">
    <source>
        <dbReference type="EMBL" id="RNA06841.1"/>
    </source>
</evidence>
<keyword evidence="1" id="KW-0238">DNA-binding</keyword>
<dbReference type="InterPro" id="IPR050863">
    <property type="entry name" value="CenT-Element_Derived"/>
</dbReference>
<dbReference type="Pfam" id="PF03184">
    <property type="entry name" value="DDE_1"/>
    <property type="match status" value="1"/>
</dbReference>
<dbReference type="Gene3D" id="1.10.10.60">
    <property type="entry name" value="Homeodomain-like"/>
    <property type="match status" value="1"/>
</dbReference>
<dbReference type="GO" id="GO:0005634">
    <property type="term" value="C:nucleus"/>
    <property type="evidence" value="ECO:0007669"/>
    <property type="project" value="TreeGrafter"/>
</dbReference>
<dbReference type="PANTHER" id="PTHR19303:SF57">
    <property type="entry name" value="HTH CENPB-TYPE DOMAIN-CONTAINING PROTEIN"/>
    <property type="match status" value="1"/>
</dbReference>
<dbReference type="InterPro" id="IPR006600">
    <property type="entry name" value="HTH_CenpB_DNA-bd_dom"/>
</dbReference>
<dbReference type="InterPro" id="IPR004875">
    <property type="entry name" value="DDE_SF_endonuclease_dom"/>
</dbReference>
<accession>A0A3M7Q765</accession>